<evidence type="ECO:0008006" key="5">
    <source>
        <dbReference type="Google" id="ProtNLM"/>
    </source>
</evidence>
<dbReference type="RefSeq" id="WP_345611875.1">
    <property type="nucleotide sequence ID" value="NZ_BAABJV010000003.1"/>
</dbReference>
<evidence type="ECO:0000313" key="3">
    <source>
        <dbReference type="EMBL" id="GAA4771388.1"/>
    </source>
</evidence>
<keyword evidence="2" id="KW-1133">Transmembrane helix</keyword>
<evidence type="ECO:0000313" key="4">
    <source>
        <dbReference type="Proteomes" id="UP001501147"/>
    </source>
</evidence>
<proteinExistence type="predicted"/>
<evidence type="ECO:0000256" key="2">
    <source>
        <dbReference type="SAM" id="Phobius"/>
    </source>
</evidence>
<name>A0ABP9A2J0_9ACTN</name>
<evidence type="ECO:0000256" key="1">
    <source>
        <dbReference type="SAM" id="MobiDB-lite"/>
    </source>
</evidence>
<dbReference type="Proteomes" id="UP001501147">
    <property type="component" value="Unassembled WGS sequence"/>
</dbReference>
<keyword evidence="4" id="KW-1185">Reference proteome</keyword>
<feature type="compositionally biased region" description="Gly residues" evidence="1">
    <location>
        <begin position="65"/>
        <end position="75"/>
    </location>
</feature>
<comment type="caution">
    <text evidence="3">The sequence shown here is derived from an EMBL/GenBank/DDBJ whole genome shotgun (WGS) entry which is preliminary data.</text>
</comment>
<organism evidence="3 4">
    <name type="scientific">Streptomyces sanyensis</name>
    <dbReference type="NCBI Taxonomy" id="568869"/>
    <lineage>
        <taxon>Bacteria</taxon>
        <taxon>Bacillati</taxon>
        <taxon>Actinomycetota</taxon>
        <taxon>Actinomycetes</taxon>
        <taxon>Kitasatosporales</taxon>
        <taxon>Streptomycetaceae</taxon>
        <taxon>Streptomyces</taxon>
    </lineage>
</organism>
<feature type="compositionally biased region" description="Low complexity" evidence="1">
    <location>
        <begin position="48"/>
        <end position="58"/>
    </location>
</feature>
<reference evidence="4" key="1">
    <citation type="journal article" date="2019" name="Int. J. Syst. Evol. Microbiol.">
        <title>The Global Catalogue of Microorganisms (GCM) 10K type strain sequencing project: providing services to taxonomists for standard genome sequencing and annotation.</title>
        <authorList>
            <consortium name="The Broad Institute Genomics Platform"/>
            <consortium name="The Broad Institute Genome Sequencing Center for Infectious Disease"/>
            <person name="Wu L."/>
            <person name="Ma J."/>
        </authorList>
    </citation>
    <scope>NUCLEOTIDE SEQUENCE [LARGE SCALE GENOMIC DNA]</scope>
    <source>
        <strain evidence="4">JCM 18324</strain>
    </source>
</reference>
<keyword evidence="2" id="KW-0472">Membrane</keyword>
<accession>A0ABP9A2J0</accession>
<protein>
    <recommendedName>
        <fullName evidence="5">Secreted protein</fullName>
    </recommendedName>
</protein>
<dbReference type="EMBL" id="BAABJV010000003">
    <property type="protein sequence ID" value="GAA4771388.1"/>
    <property type="molecule type" value="Genomic_DNA"/>
</dbReference>
<feature type="transmembrane region" description="Helical" evidence="2">
    <location>
        <begin position="21"/>
        <end position="43"/>
    </location>
</feature>
<sequence>MEQTPAPRDRTALLRYLPPPAVYGFLLLLVLVFAGAYGAGAVMGPVAPGLVGPAATGDPGDGDDGAGTGHSGGHG</sequence>
<gene>
    <name evidence="3" type="ORF">GCM10023329_18350</name>
</gene>
<feature type="region of interest" description="Disordered" evidence="1">
    <location>
        <begin position="48"/>
        <end position="75"/>
    </location>
</feature>
<keyword evidence="2" id="KW-0812">Transmembrane</keyword>